<protein>
    <recommendedName>
        <fullName evidence="3">Type VI secretion system baseplate subunit TssK</fullName>
    </recommendedName>
</protein>
<dbReference type="AlphaFoldDB" id="A0A5B8UJQ9"/>
<accession>A0A5B8UJQ9</accession>
<dbReference type="RefSeq" id="WP_146788287.1">
    <property type="nucleotide sequence ID" value="NZ_BAABIO010000003.1"/>
</dbReference>
<evidence type="ECO:0000313" key="1">
    <source>
        <dbReference type="EMBL" id="QEC56808.1"/>
    </source>
</evidence>
<gene>
    <name evidence="1" type="ORF">FSB75_13170</name>
</gene>
<reference evidence="1 2" key="1">
    <citation type="journal article" date="2015" name="Int. J. Syst. Evol. Microbiol.">
        <title>Flavisolibacter ginsenosidimutans sp. nov., with ginsenoside-converting activity isolated from soil used for cultivating ginseng.</title>
        <authorList>
            <person name="Zhao Y."/>
            <person name="Liu Q."/>
            <person name="Kang M.S."/>
            <person name="Jin F."/>
            <person name="Yu H."/>
            <person name="Im W.T."/>
        </authorList>
    </citation>
    <scope>NUCLEOTIDE SEQUENCE [LARGE SCALE GENOMIC DNA]</scope>
    <source>
        <strain evidence="1 2">Gsoil 636</strain>
    </source>
</reference>
<proteinExistence type="predicted"/>
<keyword evidence="2" id="KW-1185">Reference proteome</keyword>
<evidence type="ECO:0008006" key="3">
    <source>
        <dbReference type="Google" id="ProtNLM"/>
    </source>
</evidence>
<sequence length="388" mass="43567">MRDRLQHYFVNWVDGMKINKSHFVAQNNAIRDVLHDATSLHLTPHRYGVLPPSVAGENTFSVRVSLDNQNTLRVVVEACQAVTPGGVRISLPAFQSPVFTEADVMPATLLPFSAASGELDWWIVLIVHPYETKAAGAPDLSENPPRFPFEVPSYTIEVVPQSQYKQFTYYPYALTVGKLFVANNEINLVDFYIPPCYSVNAHPELIALLGEFDTFLSSLERHCTVIVQKIFKKSQQNDVSELVMFLCDRVMLYLGQALTAARWNLLYESPAALFFTMASLARVLKNTVDLRIGAGKDELMEYLSEWCELKQGELESMLASIAGMNYDHNDVNKNISEAAVFVRVIAKLFGTLSRLEFIGKRRSGGFVVKEEAFADELPKKTSKPRFLG</sequence>
<organism evidence="1 2">
    <name type="scientific">Flavisolibacter ginsenosidimutans</name>
    <dbReference type="NCBI Taxonomy" id="661481"/>
    <lineage>
        <taxon>Bacteria</taxon>
        <taxon>Pseudomonadati</taxon>
        <taxon>Bacteroidota</taxon>
        <taxon>Chitinophagia</taxon>
        <taxon>Chitinophagales</taxon>
        <taxon>Chitinophagaceae</taxon>
        <taxon>Flavisolibacter</taxon>
    </lineage>
</organism>
<dbReference type="KEGG" id="fgg:FSB75_13170"/>
<dbReference type="Proteomes" id="UP000321204">
    <property type="component" value="Chromosome"/>
</dbReference>
<evidence type="ECO:0000313" key="2">
    <source>
        <dbReference type="Proteomes" id="UP000321204"/>
    </source>
</evidence>
<dbReference type="EMBL" id="CP042433">
    <property type="protein sequence ID" value="QEC56808.1"/>
    <property type="molecule type" value="Genomic_DNA"/>
</dbReference>
<name>A0A5B8UJQ9_9BACT</name>
<dbReference type="OrthoDB" id="1090702at2"/>